<dbReference type="OrthoDB" id="3780129at2"/>
<organism evidence="2 3">
    <name type="scientific">Aeromicrobium choanae</name>
    <dbReference type="NCBI Taxonomy" id="1736691"/>
    <lineage>
        <taxon>Bacteria</taxon>
        <taxon>Bacillati</taxon>
        <taxon>Actinomycetota</taxon>
        <taxon>Actinomycetes</taxon>
        <taxon>Propionibacteriales</taxon>
        <taxon>Nocardioidaceae</taxon>
        <taxon>Aeromicrobium</taxon>
    </lineage>
</organism>
<protein>
    <recommendedName>
        <fullName evidence="4">DUF4386 family protein</fullName>
    </recommendedName>
</protein>
<dbReference type="STRING" id="1736691.SAMN06295964_2014"/>
<name>A0A1T4Z231_9ACTN</name>
<evidence type="ECO:0000313" key="3">
    <source>
        <dbReference type="Proteomes" id="UP000191040"/>
    </source>
</evidence>
<feature type="transmembrane region" description="Helical" evidence="1">
    <location>
        <begin position="209"/>
        <end position="228"/>
    </location>
</feature>
<feature type="transmembrane region" description="Helical" evidence="1">
    <location>
        <begin position="115"/>
        <end position="136"/>
    </location>
</feature>
<feature type="transmembrane region" description="Helical" evidence="1">
    <location>
        <begin position="156"/>
        <end position="175"/>
    </location>
</feature>
<accession>A0A1T4Z231</accession>
<gene>
    <name evidence="2" type="ORF">SAMN06295964_2014</name>
</gene>
<dbReference type="RefSeq" id="WP_078700030.1">
    <property type="nucleotide sequence ID" value="NZ_LT796768.1"/>
</dbReference>
<keyword evidence="1" id="KW-0472">Membrane</keyword>
<keyword evidence="1" id="KW-0812">Transmembrane</keyword>
<dbReference type="AlphaFoldDB" id="A0A1T4Z231"/>
<proteinExistence type="predicted"/>
<keyword evidence="3" id="KW-1185">Reference proteome</keyword>
<reference evidence="3" key="1">
    <citation type="submission" date="2017-02" db="EMBL/GenBank/DDBJ databases">
        <authorList>
            <person name="Varghese N."/>
            <person name="Submissions S."/>
        </authorList>
    </citation>
    <scope>NUCLEOTIDE SEQUENCE [LARGE SCALE GENOMIC DNA]</scope>
    <source>
        <strain evidence="3">9H-4</strain>
    </source>
</reference>
<evidence type="ECO:0008006" key="4">
    <source>
        <dbReference type="Google" id="ProtNLM"/>
    </source>
</evidence>
<keyword evidence="1" id="KW-1133">Transmembrane helix</keyword>
<evidence type="ECO:0000313" key="2">
    <source>
        <dbReference type="EMBL" id="SKB08119.1"/>
    </source>
</evidence>
<dbReference type="EMBL" id="LT796768">
    <property type="protein sequence ID" value="SKB08119.1"/>
    <property type="molecule type" value="Genomic_DNA"/>
</dbReference>
<dbReference type="Proteomes" id="UP000191040">
    <property type="component" value="Chromosome I"/>
</dbReference>
<feature type="transmembrane region" description="Helical" evidence="1">
    <location>
        <begin position="75"/>
        <end position="95"/>
    </location>
</feature>
<sequence>MTTHITTEQRVRDDLPQDGAARPGRAWALSGVAAGLGGFATTILSAEAGAAYVDGKVQEADGVIASLNGHVPQLITFHVVATLTVLALVPFGLGLHRRLRAGLDRDSLVPGTASFGILGTALVVLMGTVLNTEFIFGVAGDTPLAVPEAATVFNHWIATVPWVWGLTGLTGWALFRAWRQGAVRAWMGIAAGILGTLSLLLTVAPLQYMAGWTGSVMVVLVGLGFAFGDRGSR</sequence>
<evidence type="ECO:0000256" key="1">
    <source>
        <dbReference type="SAM" id="Phobius"/>
    </source>
</evidence>
<feature type="transmembrane region" description="Helical" evidence="1">
    <location>
        <begin position="182"/>
        <end position="203"/>
    </location>
</feature>